<feature type="transmembrane region" description="Helical" evidence="1">
    <location>
        <begin position="12"/>
        <end position="34"/>
    </location>
</feature>
<dbReference type="Pfam" id="PF23981">
    <property type="entry name" value="DUF7305"/>
    <property type="match status" value="1"/>
</dbReference>
<reference evidence="3 4" key="1">
    <citation type="submission" date="2016-11" db="EMBL/GenBank/DDBJ databases">
        <authorList>
            <person name="Jaros S."/>
            <person name="Januszkiewicz K."/>
            <person name="Wedrychowicz H."/>
        </authorList>
    </citation>
    <scope>NUCLEOTIDE SEQUENCE [LARGE SCALE GENOMIC DNA]</scope>
    <source>
        <strain evidence="3 4">DSM 15970</strain>
    </source>
</reference>
<accession>A0A1M6IR00</accession>
<organism evidence="3 4">
    <name type="scientific">Parasporobacterium paucivorans DSM 15970</name>
    <dbReference type="NCBI Taxonomy" id="1122934"/>
    <lineage>
        <taxon>Bacteria</taxon>
        <taxon>Bacillati</taxon>
        <taxon>Bacillota</taxon>
        <taxon>Clostridia</taxon>
        <taxon>Lachnospirales</taxon>
        <taxon>Lachnospiraceae</taxon>
        <taxon>Parasporobacterium</taxon>
    </lineage>
</organism>
<dbReference type="RefSeq" id="WP_073994117.1">
    <property type="nucleotide sequence ID" value="NZ_FQYT01000019.1"/>
</dbReference>
<keyword evidence="4" id="KW-1185">Reference proteome</keyword>
<evidence type="ECO:0000313" key="3">
    <source>
        <dbReference type="EMBL" id="SHJ36910.1"/>
    </source>
</evidence>
<dbReference type="AlphaFoldDB" id="A0A1M6IR00"/>
<evidence type="ECO:0000256" key="1">
    <source>
        <dbReference type="SAM" id="Phobius"/>
    </source>
</evidence>
<evidence type="ECO:0000313" key="4">
    <source>
        <dbReference type="Proteomes" id="UP000184342"/>
    </source>
</evidence>
<sequence length="374" mass="40042">MKLPLNNKGAALAMVIIVMVVLMILGTSALAMGLSETKFSVANEKKTQAEYIAKAGADIAADLFIRDNNFSGTNIFTSPLAWGNGVISSVTANKVDNAGFINDYVNITSTGTVDSSSRTVSLRLSKKTEAEVFDGIRLIGAQSEFNLKALDISHDANKVVNITANVPDASNILLSTGDAADPGIVKNVSDIAYPPVVIPPAGTYSSPDTITGTAVLDKPYYDLKTLKNGNNELITFKVAAGSEMTVIVDDLEFKGNATVTGGGKVRIYIRNTCQIWTPISVNTSSTGYLFFYIAKDKKLEFQANGTLTAYIYAPEATIQLNSDATTLVGSMVGKLILKNPSGEGPHGQFYYAPLPEGDTVTPLDYGYTKRYYYK</sequence>
<dbReference type="Proteomes" id="UP000184342">
    <property type="component" value="Unassembled WGS sequence"/>
</dbReference>
<feature type="domain" description="DUF7305" evidence="2">
    <location>
        <begin position="213"/>
        <end position="334"/>
    </location>
</feature>
<dbReference type="EMBL" id="FQYT01000019">
    <property type="protein sequence ID" value="SHJ36910.1"/>
    <property type="molecule type" value="Genomic_DNA"/>
</dbReference>
<name>A0A1M6IR00_9FIRM</name>
<evidence type="ECO:0000259" key="2">
    <source>
        <dbReference type="Pfam" id="PF23981"/>
    </source>
</evidence>
<dbReference type="OrthoDB" id="2588291at2"/>
<dbReference type="STRING" id="1122934.SAMN02745691_01829"/>
<keyword evidence="1" id="KW-1133">Transmembrane helix</keyword>
<gene>
    <name evidence="3" type="ORF">SAMN02745691_01829</name>
</gene>
<dbReference type="InterPro" id="IPR055729">
    <property type="entry name" value="DUF7305"/>
</dbReference>
<keyword evidence="1" id="KW-0472">Membrane</keyword>
<proteinExistence type="predicted"/>
<keyword evidence="1" id="KW-0812">Transmembrane</keyword>
<protein>
    <recommendedName>
        <fullName evidence="2">DUF7305 domain-containing protein</fullName>
    </recommendedName>
</protein>